<dbReference type="AlphaFoldDB" id="A0A117M371"/>
<dbReference type="GO" id="GO:0016020">
    <property type="term" value="C:membrane"/>
    <property type="evidence" value="ECO:0007669"/>
    <property type="project" value="UniProtKB-SubCell"/>
</dbReference>
<evidence type="ECO:0000256" key="4">
    <source>
        <dbReference type="ARBA" id="ARBA00022989"/>
    </source>
</evidence>
<protein>
    <submittedName>
        <fullName evidence="7">Putative permease</fullName>
    </submittedName>
</protein>
<feature type="transmembrane region" description="Helical" evidence="6">
    <location>
        <begin position="21"/>
        <end position="44"/>
    </location>
</feature>
<organism evidence="7 8">
    <name type="scientific">Pelotomaculum thermopropionicum</name>
    <dbReference type="NCBI Taxonomy" id="110500"/>
    <lineage>
        <taxon>Bacteria</taxon>
        <taxon>Bacillati</taxon>
        <taxon>Bacillota</taxon>
        <taxon>Clostridia</taxon>
        <taxon>Eubacteriales</taxon>
        <taxon>Desulfotomaculaceae</taxon>
        <taxon>Pelotomaculum</taxon>
    </lineage>
</organism>
<comment type="caution">
    <text evidence="7">The sequence shown here is derived from an EMBL/GenBank/DDBJ whole genome shotgun (WGS) entry which is preliminary data.</text>
</comment>
<keyword evidence="4 6" id="KW-1133">Transmembrane helix</keyword>
<dbReference type="PANTHER" id="PTHR21716:SF68">
    <property type="entry name" value="TRANSPORT PROTEIN YTVI-RELATED"/>
    <property type="match status" value="1"/>
</dbReference>
<evidence type="ECO:0000256" key="3">
    <source>
        <dbReference type="ARBA" id="ARBA00022692"/>
    </source>
</evidence>
<proteinExistence type="inferred from homology"/>
<feature type="transmembrane region" description="Helical" evidence="6">
    <location>
        <begin position="127"/>
        <end position="147"/>
    </location>
</feature>
<keyword evidence="5 6" id="KW-0472">Membrane</keyword>
<dbReference type="Proteomes" id="UP000054705">
    <property type="component" value="Unassembled WGS sequence"/>
</dbReference>
<reference evidence="8" key="1">
    <citation type="journal article" date="2015" name="MBio">
        <title>Genome-Resolved Metagenomic Analysis Reveals Roles for Candidate Phyla and Other Microbial Community Members in Biogeochemical Transformations in Oil Reservoirs.</title>
        <authorList>
            <person name="Hu P."/>
            <person name="Tom L."/>
            <person name="Singh A."/>
            <person name="Thomas B.C."/>
            <person name="Baker B.J."/>
            <person name="Piceno Y.M."/>
            <person name="Andersen G.L."/>
            <person name="Banfield J.F."/>
        </authorList>
    </citation>
    <scope>NUCLEOTIDE SEQUENCE [LARGE SCALE GENOMIC DNA]</scope>
</reference>
<feature type="non-terminal residue" evidence="7">
    <location>
        <position position="1"/>
    </location>
</feature>
<gene>
    <name evidence="7" type="ORF">XD97_0551</name>
</gene>
<comment type="similarity">
    <text evidence="2">Belongs to the autoinducer-2 exporter (AI-2E) (TC 2.A.86) family.</text>
</comment>
<dbReference type="Pfam" id="PF01594">
    <property type="entry name" value="AI-2E_transport"/>
    <property type="match status" value="1"/>
</dbReference>
<evidence type="ECO:0000256" key="2">
    <source>
        <dbReference type="ARBA" id="ARBA00009773"/>
    </source>
</evidence>
<dbReference type="GO" id="GO:0055085">
    <property type="term" value="P:transmembrane transport"/>
    <property type="evidence" value="ECO:0007669"/>
    <property type="project" value="TreeGrafter"/>
</dbReference>
<keyword evidence="3 6" id="KW-0812">Transmembrane</keyword>
<evidence type="ECO:0000256" key="5">
    <source>
        <dbReference type="ARBA" id="ARBA00023136"/>
    </source>
</evidence>
<evidence type="ECO:0000256" key="6">
    <source>
        <dbReference type="SAM" id="Phobius"/>
    </source>
</evidence>
<dbReference type="PANTHER" id="PTHR21716">
    <property type="entry name" value="TRANSMEMBRANE PROTEIN"/>
    <property type="match status" value="1"/>
</dbReference>
<feature type="transmembrane region" description="Helical" evidence="6">
    <location>
        <begin position="64"/>
        <end position="90"/>
    </location>
</feature>
<evidence type="ECO:0000313" key="8">
    <source>
        <dbReference type="Proteomes" id="UP000054705"/>
    </source>
</evidence>
<name>A0A117M371_9FIRM</name>
<comment type="subcellular location">
    <subcellularLocation>
        <location evidence="1">Membrane</location>
        <topology evidence="1">Multi-pass membrane protein</topology>
    </subcellularLocation>
</comment>
<evidence type="ECO:0000256" key="1">
    <source>
        <dbReference type="ARBA" id="ARBA00004141"/>
    </source>
</evidence>
<accession>A0A117M371</accession>
<feature type="transmembrane region" description="Helical" evidence="6">
    <location>
        <begin position="102"/>
        <end position="121"/>
    </location>
</feature>
<sequence length="152" mass="16175">KTIIVIREIGVAFVGYLKAQSILIFISTVISVVGLYLAGAEYALTMGLIMGFFDLIPVLGPATIYIPWAIWSFITGATGFGIKITILYVIVLLSRQFLEAKIVAANLGLHPLATLIAMYAGLKTMGLIGLILGPILLIAVQAIIKAVTLTAK</sequence>
<dbReference type="InterPro" id="IPR002549">
    <property type="entry name" value="AI-2E-like"/>
</dbReference>
<dbReference type="EMBL" id="LGGS01000124">
    <property type="protein sequence ID" value="KUK81852.1"/>
    <property type="molecule type" value="Genomic_DNA"/>
</dbReference>
<evidence type="ECO:0000313" key="7">
    <source>
        <dbReference type="EMBL" id="KUK81852.1"/>
    </source>
</evidence>